<feature type="compositionally biased region" description="Polar residues" evidence="2">
    <location>
        <begin position="927"/>
        <end position="942"/>
    </location>
</feature>
<reference evidence="4" key="1">
    <citation type="journal article" date="2020" name="Fungal Divers.">
        <title>Resolving the Mortierellaceae phylogeny through synthesis of multi-gene phylogenetics and phylogenomics.</title>
        <authorList>
            <person name="Vandepol N."/>
            <person name="Liber J."/>
            <person name="Desiro A."/>
            <person name="Na H."/>
            <person name="Kennedy M."/>
            <person name="Barry K."/>
            <person name="Grigoriev I.V."/>
            <person name="Miller A.N."/>
            <person name="O'Donnell K."/>
            <person name="Stajich J.E."/>
            <person name="Bonito G."/>
        </authorList>
    </citation>
    <scope>NUCLEOTIDE SEQUENCE</scope>
    <source>
        <strain evidence="4">KOD948</strain>
    </source>
</reference>
<feature type="region of interest" description="Disordered" evidence="2">
    <location>
        <begin position="697"/>
        <end position="897"/>
    </location>
</feature>
<dbReference type="GO" id="GO:0005739">
    <property type="term" value="C:mitochondrion"/>
    <property type="evidence" value="ECO:0007669"/>
    <property type="project" value="TreeGrafter"/>
</dbReference>
<dbReference type="GO" id="GO:0000226">
    <property type="term" value="P:microtubule cytoskeleton organization"/>
    <property type="evidence" value="ECO:0007669"/>
    <property type="project" value="TreeGrafter"/>
</dbReference>
<organism evidence="4 5">
    <name type="scientific">Mortierella polycephala</name>
    <dbReference type="NCBI Taxonomy" id="41804"/>
    <lineage>
        <taxon>Eukaryota</taxon>
        <taxon>Fungi</taxon>
        <taxon>Fungi incertae sedis</taxon>
        <taxon>Mucoromycota</taxon>
        <taxon>Mortierellomycotina</taxon>
        <taxon>Mortierellomycetes</taxon>
        <taxon>Mortierellales</taxon>
        <taxon>Mortierellaceae</taxon>
        <taxon>Mortierella</taxon>
    </lineage>
</organism>
<feature type="region of interest" description="Disordered" evidence="2">
    <location>
        <begin position="1010"/>
        <end position="1031"/>
    </location>
</feature>
<feature type="region of interest" description="Disordered" evidence="2">
    <location>
        <begin position="1179"/>
        <end position="1222"/>
    </location>
</feature>
<feature type="compositionally biased region" description="Polar residues" evidence="2">
    <location>
        <begin position="1187"/>
        <end position="1214"/>
    </location>
</feature>
<name>A0A9P6U8X3_9FUNG</name>
<feature type="compositionally biased region" description="Basic and acidic residues" evidence="2">
    <location>
        <begin position="770"/>
        <end position="787"/>
    </location>
</feature>
<sequence length="1368" mass="148446">MAESVAEAQLSPQQLPGQPLAASTTSTSLANLQTVAQARAELEARLAGINDDLQLTQTIGLLFVKRQADLKNCFQQLQRLDEQQLQHASDNEVASEGNDGLSSQPLPETFREQLATMDKEFQEGQNGIAGLKGMIDAQLPPSTSSNDLATSRSSSVLGPSAFPSSTLPVQTISKPRRHKVVMSSAPSVNDAAFPLQIQEELLNQVRYWTSQAEMKEKLNQEYDTKINEQERIIDALNKQRRLREEGEERQKEDQWNLELQNQELRNQNTDLHAQLSKAIHENTKIQKSFATAMEQVEQLKDKEEMTASQLELTKTKHEQDMVSIRKHVSGIQREKSELLTKVEDLNASLTIQQQKIAKKATQEAIARAQEQEDTEDENSVDGPVLIQAPGRVSGRDEAVAGVVSASTLEPKVASLARETSFAHQQSIISELQTKLSQEITQKEELVSQKEELLVEKEELAKMLADREETIEALRFEGVSRQSSEMGIMDDTEDVDHRDLSMTLSENDSHDFSTGRASPFPTGGLFAELAQATSQSNVKAPTEYKDQEVMTDPIESWIHTVPGIHKLLSGTSHSQESSTDTSVEETLVATETKDELPAVTKTKDELPAATKTKDELPAATETKDELPVATETKDELPVATETKDELPVVAETKDNQSVATITGKPGTETKRISTISTISASSSPIVDSLGINAATETIQEEQEEEQDEEESEIDVASETASVSKEISTESETTEPVSGDLESSTEDERRHTCDLSQTLVEQSTPPPVPELPAEHASERPSLKSGERATKVSFGSAFGGDYSTTDTGRIRSIYTDGSQQVDTQSDTESDTRSDTQSEGQSQVEQQSAAVPAAENRTDIPSSSVKHAKASSSTEHGIDTESPAAKERAIEQEELEEQSAADSVVPLTVAAATVATAAAVATAATSAVASQDGTPSSHTEVATQRTTPEKNQHQEAQIPGQKEHDPSVPLSTVVSVSSHATHTYENGAPSEALHPQLDSDIKNHQHHIITDSTGATIGRNNIPTPNGSISTMSTDYNHGGRYRDGRRMSIGSNYDITPTDPTMIQLITQTMIGDYLWKHTRRRMMMMVSEKRHRRYVWVHPYTKTIYWSQSNPGAENSREQKAKSALIVSVFQVTDEHNNLNSDSPNVSLLVQTANRNLKLTAPTREKHELWFQSISYLLSRPSTPGADTPSDNQTWSEVQASNSNGQPNPQQYNHARSLSLGGPISNSSVMNLRQGDRAVRKKGSFPRLQSMFGRGSIARESTVSPSPPTYSSMTASQAQVATPVTAVGSPRIGASGVATSMTSLNSSRGGVLSSNGHGNGNGSTHNVIAYPGPMAKNAPVGGNGIVNGGSILAQAQAQAEAEAEQKNGSA</sequence>
<dbReference type="GO" id="GO:0005543">
    <property type="term" value="F:phospholipid binding"/>
    <property type="evidence" value="ECO:0007669"/>
    <property type="project" value="InterPro"/>
</dbReference>
<feature type="domain" description="PH" evidence="3">
    <location>
        <begin position="1065"/>
        <end position="1177"/>
    </location>
</feature>
<feature type="region of interest" description="Disordered" evidence="2">
    <location>
        <begin position="922"/>
        <end position="968"/>
    </location>
</feature>
<feature type="region of interest" description="Disordered" evidence="2">
    <location>
        <begin position="601"/>
        <end position="644"/>
    </location>
</feature>
<feature type="coiled-coil region" evidence="1">
    <location>
        <begin position="428"/>
        <end position="476"/>
    </location>
</feature>
<feature type="region of interest" description="Disordered" evidence="2">
    <location>
        <begin position="85"/>
        <end position="105"/>
    </location>
</feature>
<dbReference type="InterPro" id="IPR011993">
    <property type="entry name" value="PH-like_dom_sf"/>
</dbReference>
<feature type="coiled-coil region" evidence="1">
    <location>
        <begin position="219"/>
        <end position="313"/>
    </location>
</feature>
<evidence type="ECO:0000259" key="3">
    <source>
        <dbReference type="PROSITE" id="PS50003"/>
    </source>
</evidence>
<dbReference type="PROSITE" id="PS50003">
    <property type="entry name" value="PH_DOMAIN"/>
    <property type="match status" value="1"/>
</dbReference>
<keyword evidence="5" id="KW-1185">Reference proteome</keyword>
<feature type="compositionally biased region" description="Low complexity" evidence="2">
    <location>
        <begin position="833"/>
        <end position="851"/>
    </location>
</feature>
<proteinExistence type="predicted"/>
<dbReference type="SUPFAM" id="SSF50729">
    <property type="entry name" value="PH domain-like"/>
    <property type="match status" value="1"/>
</dbReference>
<dbReference type="GO" id="GO:0015631">
    <property type="term" value="F:tubulin binding"/>
    <property type="evidence" value="ECO:0007669"/>
    <property type="project" value="TreeGrafter"/>
</dbReference>
<accession>A0A9P6U8X3</accession>
<dbReference type="EMBL" id="JAAAJA010000054">
    <property type="protein sequence ID" value="KAG0264264.1"/>
    <property type="molecule type" value="Genomic_DNA"/>
</dbReference>
<dbReference type="Pfam" id="PF12814">
    <property type="entry name" value="Mcp5_PH"/>
    <property type="match status" value="1"/>
</dbReference>
<dbReference type="OrthoDB" id="2149224at2759"/>
<dbReference type="InterPro" id="IPR001849">
    <property type="entry name" value="PH_domain"/>
</dbReference>
<dbReference type="GO" id="GO:0032065">
    <property type="term" value="P:maintenance of protein location in cell cortex"/>
    <property type="evidence" value="ECO:0007669"/>
    <property type="project" value="InterPro"/>
</dbReference>
<dbReference type="Gene3D" id="2.30.29.30">
    <property type="entry name" value="Pleckstrin-homology domain (PH domain)/Phosphotyrosine-binding domain (PTB)"/>
    <property type="match status" value="1"/>
</dbReference>
<dbReference type="GO" id="GO:0005938">
    <property type="term" value="C:cell cortex"/>
    <property type="evidence" value="ECO:0007669"/>
    <property type="project" value="InterPro"/>
</dbReference>
<feature type="region of interest" description="Disordered" evidence="2">
    <location>
        <begin position="136"/>
        <end position="162"/>
    </location>
</feature>
<feature type="compositionally biased region" description="Basic and acidic residues" evidence="2">
    <location>
        <begin position="872"/>
        <end position="887"/>
    </location>
</feature>
<comment type="caution">
    <text evidence="4">The sequence shown here is derived from an EMBL/GenBank/DDBJ whole genome shotgun (WGS) entry which is preliminary data.</text>
</comment>
<feature type="compositionally biased region" description="Acidic residues" evidence="2">
    <location>
        <begin position="697"/>
        <end position="714"/>
    </location>
</feature>
<feature type="compositionally biased region" description="Low complexity" evidence="2">
    <location>
        <begin position="858"/>
        <end position="869"/>
    </location>
</feature>
<dbReference type="CDD" id="cd13365">
    <property type="entry name" value="PH_PLC_plant-like"/>
    <property type="match status" value="1"/>
</dbReference>
<keyword evidence="1" id="KW-0175">Coiled coil</keyword>
<feature type="compositionally biased region" description="Low complexity" evidence="2">
    <location>
        <begin position="720"/>
        <end position="733"/>
    </location>
</feature>
<evidence type="ECO:0000256" key="1">
    <source>
        <dbReference type="SAM" id="Coils"/>
    </source>
</evidence>
<feature type="compositionally biased region" description="Polar residues" evidence="2">
    <location>
        <begin position="752"/>
        <end position="761"/>
    </location>
</feature>
<feature type="region of interest" description="Disordered" evidence="2">
    <location>
        <begin position="1"/>
        <end position="22"/>
    </location>
</feature>
<dbReference type="InterPro" id="IPR024774">
    <property type="entry name" value="PH_dom-Mcp5-type"/>
</dbReference>
<feature type="compositionally biased region" description="Polar residues" evidence="2">
    <location>
        <begin position="140"/>
        <end position="162"/>
    </location>
</feature>
<dbReference type="PANTHER" id="PTHR28190:SF1">
    <property type="entry name" value="NUCLEAR MIGRATION PROTEIN NUM1"/>
    <property type="match status" value="1"/>
</dbReference>
<evidence type="ECO:0000313" key="4">
    <source>
        <dbReference type="EMBL" id="KAG0264264.1"/>
    </source>
</evidence>
<evidence type="ECO:0000313" key="5">
    <source>
        <dbReference type="Proteomes" id="UP000726737"/>
    </source>
</evidence>
<dbReference type="InterPro" id="IPR053005">
    <property type="entry name" value="Nuclear_Pos-Cytoskel_Interact"/>
</dbReference>
<feature type="compositionally biased region" description="Low complexity" evidence="2">
    <location>
        <begin position="8"/>
        <end position="22"/>
    </location>
</feature>
<dbReference type="Proteomes" id="UP000726737">
    <property type="component" value="Unassembled WGS sequence"/>
</dbReference>
<evidence type="ECO:0000256" key="2">
    <source>
        <dbReference type="SAM" id="MobiDB-lite"/>
    </source>
</evidence>
<gene>
    <name evidence="4" type="ORF">BG011_007154</name>
</gene>
<protein>
    <recommendedName>
        <fullName evidence="3">PH domain-containing protein</fullName>
    </recommendedName>
</protein>
<feature type="compositionally biased region" description="Polar residues" evidence="2">
    <location>
        <begin position="812"/>
        <end position="823"/>
    </location>
</feature>
<feature type="coiled-coil region" evidence="1">
    <location>
        <begin position="351"/>
        <end position="378"/>
    </location>
</feature>
<dbReference type="PANTHER" id="PTHR28190">
    <property type="entry name" value="NUCLEAR MIGRATION PROTEIN NUM1"/>
    <property type="match status" value="1"/>
</dbReference>